<dbReference type="RefSeq" id="WP_146957989.1">
    <property type="nucleotide sequence ID" value="NZ_CP042467.1"/>
</dbReference>
<proteinExistence type="predicted"/>
<dbReference type="Gene3D" id="3.30.450.20">
    <property type="entry name" value="PAS domain"/>
    <property type="match status" value="1"/>
</dbReference>
<dbReference type="InterPro" id="IPR005467">
    <property type="entry name" value="His_kinase_dom"/>
</dbReference>
<dbReference type="FunFam" id="1.10.287.130:FF:000001">
    <property type="entry name" value="Two-component sensor histidine kinase"/>
    <property type="match status" value="1"/>
</dbReference>
<feature type="domain" description="Histidine kinase" evidence="9">
    <location>
        <begin position="239"/>
        <end position="457"/>
    </location>
</feature>
<dbReference type="GO" id="GO:0005886">
    <property type="term" value="C:plasma membrane"/>
    <property type="evidence" value="ECO:0007669"/>
    <property type="project" value="TreeGrafter"/>
</dbReference>
<dbReference type="InterPro" id="IPR004358">
    <property type="entry name" value="Sig_transdc_His_kin-like_C"/>
</dbReference>
<dbReference type="InterPro" id="IPR003594">
    <property type="entry name" value="HATPase_dom"/>
</dbReference>
<evidence type="ECO:0000256" key="7">
    <source>
        <dbReference type="ARBA" id="ARBA00023136"/>
    </source>
</evidence>
<keyword evidence="5" id="KW-0418">Kinase</keyword>
<keyword evidence="6" id="KW-0902">Two-component regulatory system</keyword>
<dbReference type="PANTHER" id="PTHR45453:SF1">
    <property type="entry name" value="PHOSPHATE REGULON SENSOR PROTEIN PHOR"/>
    <property type="match status" value="1"/>
</dbReference>
<dbReference type="KEGG" id="bbae:FRD01_04410"/>
<evidence type="ECO:0000256" key="3">
    <source>
        <dbReference type="ARBA" id="ARBA00022553"/>
    </source>
</evidence>
<dbReference type="FunFam" id="3.30.565.10:FF:000006">
    <property type="entry name" value="Sensor histidine kinase WalK"/>
    <property type="match status" value="1"/>
</dbReference>
<dbReference type="AlphaFoldDB" id="A0A5B8XMT7"/>
<evidence type="ECO:0000313" key="10">
    <source>
        <dbReference type="EMBL" id="QED26501.1"/>
    </source>
</evidence>
<dbReference type="InterPro" id="IPR000014">
    <property type="entry name" value="PAS"/>
</dbReference>
<evidence type="ECO:0000259" key="9">
    <source>
        <dbReference type="PROSITE" id="PS50109"/>
    </source>
</evidence>
<keyword evidence="7 8" id="KW-0472">Membrane</keyword>
<organism evidence="10 11">
    <name type="scientific">Microvenator marinus</name>
    <dbReference type="NCBI Taxonomy" id="2600177"/>
    <lineage>
        <taxon>Bacteria</taxon>
        <taxon>Deltaproteobacteria</taxon>
        <taxon>Bradymonadales</taxon>
        <taxon>Microvenatoraceae</taxon>
        <taxon>Microvenator</taxon>
    </lineage>
</organism>
<dbReference type="InterPro" id="IPR036890">
    <property type="entry name" value="HATPase_C_sf"/>
</dbReference>
<feature type="transmembrane region" description="Helical" evidence="8">
    <location>
        <begin position="48"/>
        <end position="71"/>
    </location>
</feature>
<dbReference type="CDD" id="cd00130">
    <property type="entry name" value="PAS"/>
    <property type="match status" value="1"/>
</dbReference>
<dbReference type="GO" id="GO:0000155">
    <property type="term" value="F:phosphorelay sensor kinase activity"/>
    <property type="evidence" value="ECO:0007669"/>
    <property type="project" value="InterPro"/>
</dbReference>
<keyword evidence="8" id="KW-0812">Transmembrane</keyword>
<dbReference type="SMART" id="SM00388">
    <property type="entry name" value="HisKA"/>
    <property type="match status" value="1"/>
</dbReference>
<dbReference type="Gene3D" id="3.30.565.10">
    <property type="entry name" value="Histidine kinase-like ATPase, C-terminal domain"/>
    <property type="match status" value="1"/>
</dbReference>
<evidence type="ECO:0000313" key="11">
    <source>
        <dbReference type="Proteomes" id="UP000321595"/>
    </source>
</evidence>
<protein>
    <recommendedName>
        <fullName evidence="2">histidine kinase</fullName>
        <ecNumber evidence="2">2.7.13.3</ecNumber>
    </recommendedName>
</protein>
<dbReference type="SUPFAM" id="SSF55874">
    <property type="entry name" value="ATPase domain of HSP90 chaperone/DNA topoisomerase II/histidine kinase"/>
    <property type="match status" value="1"/>
</dbReference>
<dbReference type="EMBL" id="CP042467">
    <property type="protein sequence ID" value="QED26501.1"/>
    <property type="molecule type" value="Genomic_DNA"/>
</dbReference>
<evidence type="ECO:0000256" key="4">
    <source>
        <dbReference type="ARBA" id="ARBA00022679"/>
    </source>
</evidence>
<keyword evidence="11" id="KW-1185">Reference proteome</keyword>
<dbReference type="InterPro" id="IPR035965">
    <property type="entry name" value="PAS-like_dom_sf"/>
</dbReference>
<dbReference type="Proteomes" id="UP000321595">
    <property type="component" value="Chromosome"/>
</dbReference>
<dbReference type="GO" id="GO:0004721">
    <property type="term" value="F:phosphoprotein phosphatase activity"/>
    <property type="evidence" value="ECO:0007669"/>
    <property type="project" value="TreeGrafter"/>
</dbReference>
<comment type="catalytic activity">
    <reaction evidence="1">
        <text>ATP + protein L-histidine = ADP + protein N-phospho-L-histidine.</text>
        <dbReference type="EC" id="2.7.13.3"/>
    </reaction>
</comment>
<dbReference type="Gene3D" id="1.10.287.130">
    <property type="match status" value="1"/>
</dbReference>
<evidence type="ECO:0000256" key="8">
    <source>
        <dbReference type="SAM" id="Phobius"/>
    </source>
</evidence>
<dbReference type="SUPFAM" id="SSF47384">
    <property type="entry name" value="Homodimeric domain of signal transducing histidine kinase"/>
    <property type="match status" value="1"/>
</dbReference>
<feature type="transmembrane region" description="Helical" evidence="8">
    <location>
        <begin position="12"/>
        <end position="36"/>
    </location>
</feature>
<dbReference type="SMART" id="SM00387">
    <property type="entry name" value="HATPase_c"/>
    <property type="match status" value="1"/>
</dbReference>
<evidence type="ECO:0000256" key="2">
    <source>
        <dbReference type="ARBA" id="ARBA00012438"/>
    </source>
</evidence>
<dbReference type="EC" id="2.7.13.3" evidence="2"/>
<dbReference type="InterPro" id="IPR050351">
    <property type="entry name" value="BphY/WalK/GraS-like"/>
</dbReference>
<accession>A0A5B8XMT7</accession>
<dbReference type="CDD" id="cd00082">
    <property type="entry name" value="HisKA"/>
    <property type="match status" value="1"/>
</dbReference>
<name>A0A5B8XMT7_9DELT</name>
<gene>
    <name evidence="10" type="ORF">FRD01_04410</name>
</gene>
<keyword evidence="8" id="KW-1133">Transmembrane helix</keyword>
<dbReference type="PRINTS" id="PR00344">
    <property type="entry name" value="BCTRLSENSOR"/>
</dbReference>
<evidence type="ECO:0000256" key="5">
    <source>
        <dbReference type="ARBA" id="ARBA00022777"/>
    </source>
</evidence>
<keyword evidence="3" id="KW-0597">Phosphoprotein</keyword>
<dbReference type="OrthoDB" id="9813151at2"/>
<evidence type="ECO:0000256" key="1">
    <source>
        <dbReference type="ARBA" id="ARBA00000085"/>
    </source>
</evidence>
<reference evidence="10 11" key="1">
    <citation type="submission" date="2019-08" db="EMBL/GenBank/DDBJ databases">
        <authorList>
            <person name="Liang Q."/>
        </authorList>
    </citation>
    <scope>NUCLEOTIDE SEQUENCE [LARGE SCALE GENOMIC DNA]</scope>
    <source>
        <strain evidence="10 11">V1718</strain>
    </source>
</reference>
<dbReference type="PROSITE" id="PS50109">
    <property type="entry name" value="HIS_KIN"/>
    <property type="match status" value="1"/>
</dbReference>
<dbReference type="Pfam" id="PF02518">
    <property type="entry name" value="HATPase_c"/>
    <property type="match status" value="1"/>
</dbReference>
<evidence type="ECO:0000256" key="6">
    <source>
        <dbReference type="ARBA" id="ARBA00023012"/>
    </source>
</evidence>
<dbReference type="Pfam" id="PF13188">
    <property type="entry name" value="PAS_8"/>
    <property type="match status" value="1"/>
</dbReference>
<dbReference type="GO" id="GO:0016036">
    <property type="term" value="P:cellular response to phosphate starvation"/>
    <property type="evidence" value="ECO:0007669"/>
    <property type="project" value="TreeGrafter"/>
</dbReference>
<dbReference type="InterPro" id="IPR036097">
    <property type="entry name" value="HisK_dim/P_sf"/>
</dbReference>
<dbReference type="CDD" id="cd00075">
    <property type="entry name" value="HATPase"/>
    <property type="match status" value="1"/>
</dbReference>
<dbReference type="InterPro" id="IPR003661">
    <property type="entry name" value="HisK_dim/P_dom"/>
</dbReference>
<dbReference type="PANTHER" id="PTHR45453">
    <property type="entry name" value="PHOSPHATE REGULON SENSOR PROTEIN PHOR"/>
    <property type="match status" value="1"/>
</dbReference>
<dbReference type="Pfam" id="PF00512">
    <property type="entry name" value="HisKA"/>
    <property type="match status" value="1"/>
</dbReference>
<dbReference type="SUPFAM" id="SSF55785">
    <property type="entry name" value="PYP-like sensor domain (PAS domain)"/>
    <property type="match status" value="1"/>
</dbReference>
<keyword evidence="4" id="KW-0808">Transferase</keyword>
<sequence>MKEPLSLRHDFWQVFATYTFLLIVGIGGVWMALHFLSPSDDVAGTRRGLALAGLVSMVIGFGVASWVRAWIRDDLERSRNEILQTLEAEDSAVPEELGDSVKELRKKVSQLETDKARLSVLLGAMSEAVVMLDGLERILVANPMAEKLLGLTSPYSKRRLGEVTQMKRLTDIVSDVLWRQTATITEVDWPASHNDIRHLWVSVAPITSDDKDPAGVVVVMYDVTRLRRLERVRRDFVANVSHELRTPIATIQSSAETLLMDGMDVGPIGVEFVETIHRQSGRMGQIVEDLLTLSRLEAAGEELAMQNVEILVVAQDVLERFRPVAQKNGVSLEIEVPEDLPPVQAEPRALQQILANLVENGLKYTPEGGQVIIRATRRDSDVVITVEDNGIGISPEHVHRVFERFYRVDTGRSREVGGTGLGLAIAKHLVRRLGGDIVLESQPQKGSKFKFWLPAHEP</sequence>